<comment type="caution">
    <text evidence="3">The sequence shown here is derived from an EMBL/GenBank/DDBJ whole genome shotgun (WGS) entry which is preliminary data.</text>
</comment>
<dbReference type="Pfam" id="PF01590">
    <property type="entry name" value="GAF"/>
    <property type="match status" value="1"/>
</dbReference>
<evidence type="ECO:0000259" key="2">
    <source>
        <dbReference type="SMART" id="SM00065"/>
    </source>
</evidence>
<dbReference type="STRING" id="2018661.A0A2A2M233"/>
<dbReference type="OrthoDB" id="5378913at2759"/>
<dbReference type="EMBL" id="LIAE01006243">
    <property type="protein sequence ID" value="PAV92307.1"/>
    <property type="molecule type" value="Genomic_DNA"/>
</dbReference>
<accession>A0A2A2M233</accession>
<evidence type="ECO:0000313" key="3">
    <source>
        <dbReference type="EMBL" id="PAV92307.1"/>
    </source>
</evidence>
<name>A0A2A2M233_9BILA</name>
<dbReference type="InterPro" id="IPR013656">
    <property type="entry name" value="PAS_4"/>
</dbReference>
<dbReference type="InterPro" id="IPR000014">
    <property type="entry name" value="PAS"/>
</dbReference>
<dbReference type="Pfam" id="PF13188">
    <property type="entry name" value="PAS_8"/>
    <property type="match status" value="1"/>
</dbReference>
<reference evidence="3" key="1">
    <citation type="journal article" date="2017" name="Curr. Biol.">
        <title>Genome architecture and evolution of a unichromosomal asexual nematode.</title>
        <authorList>
            <person name="Fradin H."/>
            <person name="Zegar C."/>
            <person name="Gutwein M."/>
            <person name="Lucas J."/>
            <person name="Kovtun M."/>
            <person name="Corcoran D."/>
            <person name="Baugh L.R."/>
            <person name="Kiontke K."/>
            <person name="Gunsalus K."/>
            <person name="Fitch D.H."/>
            <person name="Piano F."/>
        </authorList>
    </citation>
    <scope>NUCLEOTIDE SEQUENCE [LARGE SCALE GENOMIC DNA]</scope>
    <source>
        <strain evidence="3">PF1309</strain>
    </source>
</reference>
<dbReference type="InterPro" id="IPR029016">
    <property type="entry name" value="GAF-like_dom_sf"/>
</dbReference>
<dbReference type="InterPro" id="IPR035965">
    <property type="entry name" value="PAS-like_dom_sf"/>
</dbReference>
<dbReference type="SUPFAM" id="SSF55785">
    <property type="entry name" value="PYP-like sensor domain (PAS domain)"/>
    <property type="match status" value="2"/>
</dbReference>
<feature type="region of interest" description="Disordered" evidence="1">
    <location>
        <begin position="474"/>
        <end position="519"/>
    </location>
</feature>
<sequence>MINPEPGGAMNVAASSGLNKKRAGSGVTEQRDRVTDGMGMVDRLHAYDWSATPLGDPTHWPQSLRTAVQIMMASGHAMCLAWGSERTFLYNDAYVPMLGARHPQAFGVSFEEAWPDIWAEIAPLVDKTFAGETSTFENMPLTMERNGYPEETWWTFSYSPVVDESGSVAGLLNVTVETTGRVLAEQGRDEAVERLRRNEAKWRGIFHTLREGFILGELVRDETGRVIDWRYEEVNDAWYDLVGIERGCAIGRTIREVFPGIEDEWVMEFAGIAEADEPIRFTRQVGTLGRWYDGVAQHAGNDHFTVIFTEVTERVLREKRQRALIALGDRLQLETSVRSITLAASAIIGDALGLQLVGYGDVDAGAETITVEEDWTSGAAQTLAGTLRFRDFGSYIDDLKAGRTVIVRDCRTDPRTCDHAEALEARSARAFVNAPVIERGEFVALLYVSSDRPRDWSADELAFIRDIAPRAAGSRAVAGRSAGGGAERRTGAPHQEHAQRRPGDRHADPRRQGRSGGGR</sequence>
<feature type="domain" description="GAF" evidence="2">
    <location>
        <begin position="336"/>
        <end position="485"/>
    </location>
</feature>
<evidence type="ECO:0000313" key="4">
    <source>
        <dbReference type="Proteomes" id="UP000218231"/>
    </source>
</evidence>
<dbReference type="Proteomes" id="UP000218231">
    <property type="component" value="Unassembled WGS sequence"/>
</dbReference>
<protein>
    <recommendedName>
        <fullName evidence="2">GAF domain-containing protein</fullName>
    </recommendedName>
</protein>
<dbReference type="AlphaFoldDB" id="A0A2A2M233"/>
<dbReference type="Gene3D" id="3.30.450.20">
    <property type="entry name" value="PAS domain"/>
    <property type="match status" value="2"/>
</dbReference>
<dbReference type="Gene3D" id="3.30.450.40">
    <property type="match status" value="1"/>
</dbReference>
<dbReference type="SMART" id="SM00065">
    <property type="entry name" value="GAF"/>
    <property type="match status" value="1"/>
</dbReference>
<keyword evidence="4" id="KW-1185">Reference proteome</keyword>
<dbReference type="Pfam" id="PF08448">
    <property type="entry name" value="PAS_4"/>
    <property type="match status" value="1"/>
</dbReference>
<feature type="compositionally biased region" description="Basic and acidic residues" evidence="1">
    <location>
        <begin position="486"/>
        <end position="511"/>
    </location>
</feature>
<organism evidence="3 4">
    <name type="scientific">Diploscapter pachys</name>
    <dbReference type="NCBI Taxonomy" id="2018661"/>
    <lineage>
        <taxon>Eukaryota</taxon>
        <taxon>Metazoa</taxon>
        <taxon>Ecdysozoa</taxon>
        <taxon>Nematoda</taxon>
        <taxon>Chromadorea</taxon>
        <taxon>Rhabditida</taxon>
        <taxon>Rhabditina</taxon>
        <taxon>Rhabditomorpha</taxon>
        <taxon>Rhabditoidea</taxon>
        <taxon>Rhabditidae</taxon>
        <taxon>Diploscapter</taxon>
    </lineage>
</organism>
<proteinExistence type="predicted"/>
<dbReference type="SUPFAM" id="SSF55781">
    <property type="entry name" value="GAF domain-like"/>
    <property type="match status" value="1"/>
</dbReference>
<gene>
    <name evidence="3" type="ORF">WR25_07885</name>
</gene>
<feature type="region of interest" description="Disordered" evidence="1">
    <location>
        <begin position="1"/>
        <end position="34"/>
    </location>
</feature>
<evidence type="ECO:0000256" key="1">
    <source>
        <dbReference type="SAM" id="MobiDB-lite"/>
    </source>
</evidence>
<dbReference type="InterPro" id="IPR003018">
    <property type="entry name" value="GAF"/>
</dbReference>